<dbReference type="GO" id="GO:0043565">
    <property type="term" value="F:sequence-specific DNA binding"/>
    <property type="evidence" value="ECO:0007669"/>
    <property type="project" value="TreeGrafter"/>
</dbReference>
<name>A0A183GKG7_HELPZ</name>
<dbReference type="GO" id="GO:0005737">
    <property type="term" value="C:cytoplasm"/>
    <property type="evidence" value="ECO:0007669"/>
    <property type="project" value="TreeGrafter"/>
</dbReference>
<dbReference type="PANTHER" id="PTHR12480:SF6">
    <property type="entry name" value="2-OXOGLUTARATE AND IRON-DEPENDENT OXYGENASE JMJD4"/>
    <property type="match status" value="1"/>
</dbReference>
<sequence length="170" mass="20041">MKQIHRYDGRIPRIGFGTTPWLMDFATFCLRNEPFVLQESFTADWPARQLWVRGDGSPDLDYLRKNYGEQVVPVLVEGRCDPEEMTSPTLYLKDWHFQRSCGTTMYHVPPILSSDWVNREIWTDDDENPFRGDYRFVYFGVRGTWRFLYSRRCAAYRFFAPPGGAASHSY</sequence>
<evidence type="ECO:0000256" key="1">
    <source>
        <dbReference type="ARBA" id="ARBA00038068"/>
    </source>
</evidence>
<comment type="similarity">
    <text evidence="1">Belongs to the JMJD6 family.</text>
</comment>
<dbReference type="GO" id="GO:0005634">
    <property type="term" value="C:nucleus"/>
    <property type="evidence" value="ECO:0007669"/>
    <property type="project" value="TreeGrafter"/>
</dbReference>
<evidence type="ECO:0000313" key="3">
    <source>
        <dbReference type="Proteomes" id="UP000050761"/>
    </source>
</evidence>
<evidence type="ECO:0000313" key="4">
    <source>
        <dbReference type="WBParaSite" id="HPBE_0002318701-mRNA-1"/>
    </source>
</evidence>
<evidence type="ECO:0000313" key="2">
    <source>
        <dbReference type="EMBL" id="VDP37144.1"/>
    </source>
</evidence>
<organism evidence="3 4">
    <name type="scientific">Heligmosomoides polygyrus</name>
    <name type="common">Parasitic roundworm</name>
    <dbReference type="NCBI Taxonomy" id="6339"/>
    <lineage>
        <taxon>Eukaryota</taxon>
        <taxon>Metazoa</taxon>
        <taxon>Ecdysozoa</taxon>
        <taxon>Nematoda</taxon>
        <taxon>Chromadorea</taxon>
        <taxon>Rhabditida</taxon>
        <taxon>Rhabditina</taxon>
        <taxon>Rhabditomorpha</taxon>
        <taxon>Strongyloidea</taxon>
        <taxon>Heligmosomidae</taxon>
        <taxon>Heligmosomoides</taxon>
    </lineage>
</organism>
<dbReference type="GO" id="GO:0016706">
    <property type="term" value="F:2-oxoglutarate-dependent dioxygenase activity"/>
    <property type="evidence" value="ECO:0007669"/>
    <property type="project" value="TreeGrafter"/>
</dbReference>
<proteinExistence type="inferred from homology"/>
<protein>
    <submittedName>
        <fullName evidence="4">Oxidored_molyb domain-containing protein</fullName>
    </submittedName>
</protein>
<dbReference type="InterPro" id="IPR050910">
    <property type="entry name" value="JMJD6_ArgDemeth/LysHydrox"/>
</dbReference>
<accession>A0A3P8DYG6</accession>
<gene>
    <name evidence="2" type="ORF">HPBE_LOCUS23186</name>
</gene>
<dbReference type="SUPFAM" id="SSF51197">
    <property type="entry name" value="Clavaminate synthase-like"/>
    <property type="match status" value="1"/>
</dbReference>
<dbReference type="WBParaSite" id="HPBE_0002318701-mRNA-1">
    <property type="protein sequence ID" value="HPBE_0002318701-mRNA-1"/>
    <property type="gene ID" value="HPBE_0002318701"/>
</dbReference>
<dbReference type="OrthoDB" id="203487at2759"/>
<dbReference type="PANTHER" id="PTHR12480">
    <property type="entry name" value="ARGININE DEMETHYLASE AND LYSYL-HYDROXYLASE JMJD"/>
    <property type="match status" value="1"/>
</dbReference>
<dbReference type="GO" id="GO:0045905">
    <property type="term" value="P:positive regulation of translational termination"/>
    <property type="evidence" value="ECO:0007669"/>
    <property type="project" value="TreeGrafter"/>
</dbReference>
<accession>A0A183GKG7</accession>
<dbReference type="Proteomes" id="UP000050761">
    <property type="component" value="Unassembled WGS sequence"/>
</dbReference>
<keyword evidence="3" id="KW-1185">Reference proteome</keyword>
<dbReference type="AlphaFoldDB" id="A0A183GKG7"/>
<dbReference type="EMBL" id="UZAH01034768">
    <property type="protein sequence ID" value="VDP37144.1"/>
    <property type="molecule type" value="Genomic_DNA"/>
</dbReference>
<reference evidence="2 3" key="1">
    <citation type="submission" date="2018-11" db="EMBL/GenBank/DDBJ databases">
        <authorList>
            <consortium name="Pathogen Informatics"/>
        </authorList>
    </citation>
    <scope>NUCLEOTIDE SEQUENCE [LARGE SCALE GENOMIC DNA]</scope>
</reference>
<dbReference type="Gene3D" id="2.60.120.650">
    <property type="entry name" value="Cupin"/>
    <property type="match status" value="1"/>
</dbReference>
<reference evidence="4" key="2">
    <citation type="submission" date="2019-09" db="UniProtKB">
        <authorList>
            <consortium name="WormBaseParasite"/>
        </authorList>
    </citation>
    <scope>IDENTIFICATION</scope>
</reference>